<evidence type="ECO:0008006" key="4">
    <source>
        <dbReference type="Google" id="ProtNLM"/>
    </source>
</evidence>
<dbReference type="SUPFAM" id="SSF54523">
    <property type="entry name" value="Pili subunits"/>
    <property type="match status" value="1"/>
</dbReference>
<name>A0A2M7H1R9_9BACT</name>
<evidence type="ECO:0000313" key="3">
    <source>
        <dbReference type="Proteomes" id="UP000230215"/>
    </source>
</evidence>
<protein>
    <recommendedName>
        <fullName evidence="4">Type II secretion system protein</fullName>
    </recommendedName>
</protein>
<dbReference type="EMBL" id="PFGB01000018">
    <property type="protein sequence ID" value="PIW35238.1"/>
    <property type="molecule type" value="Genomic_DNA"/>
</dbReference>
<dbReference type="Gene3D" id="3.30.700.10">
    <property type="entry name" value="Glycoprotein, Type 4 Pilin"/>
    <property type="match status" value="1"/>
</dbReference>
<keyword evidence="1" id="KW-1133">Transmembrane helix</keyword>
<keyword evidence="1" id="KW-0472">Membrane</keyword>
<dbReference type="InterPro" id="IPR012902">
    <property type="entry name" value="N_methyl_site"/>
</dbReference>
<evidence type="ECO:0000256" key="1">
    <source>
        <dbReference type="SAM" id="Phobius"/>
    </source>
</evidence>
<feature type="transmembrane region" description="Helical" evidence="1">
    <location>
        <begin position="14"/>
        <end position="36"/>
    </location>
</feature>
<gene>
    <name evidence="2" type="ORF">COW25_00565</name>
</gene>
<dbReference type="Pfam" id="PF07963">
    <property type="entry name" value="N_methyl"/>
    <property type="match status" value="1"/>
</dbReference>
<comment type="caution">
    <text evidence="2">The sequence shown here is derived from an EMBL/GenBank/DDBJ whole genome shotgun (WGS) entry which is preliminary data.</text>
</comment>
<organism evidence="2 3">
    <name type="scientific">Candidatus Nealsonbacteria bacterium CG15_BIG_FIL_POST_REV_8_21_14_020_37_12</name>
    <dbReference type="NCBI Taxonomy" id="1974716"/>
    <lineage>
        <taxon>Bacteria</taxon>
        <taxon>Candidatus Nealsoniibacteriota</taxon>
    </lineage>
</organism>
<evidence type="ECO:0000313" key="2">
    <source>
        <dbReference type="EMBL" id="PIW35238.1"/>
    </source>
</evidence>
<sequence length="176" mass="19985">MMKNKQKSFTLTEVLIYIAVLAIVVSIVFSFFLWVTRANTKTKAMREVLDNARRAMEIMTYEIKEAKSIYTPTSTFDSHPGQLSLETKKYLPEGETTSYIDFYLCGVQLCFKKESQNPITLTSDRVEVSNLMFSRIVTSGIPSIQISLEINYKNPTGRPEYQASITSTSTASLRSY</sequence>
<proteinExistence type="predicted"/>
<dbReference type="Proteomes" id="UP000230215">
    <property type="component" value="Unassembled WGS sequence"/>
</dbReference>
<reference evidence="3" key="1">
    <citation type="submission" date="2017-09" db="EMBL/GenBank/DDBJ databases">
        <title>Depth-based differentiation of microbial function through sediment-hosted aquifers and enrichment of novel symbionts in the deep terrestrial subsurface.</title>
        <authorList>
            <person name="Probst A.J."/>
            <person name="Ladd B."/>
            <person name="Jarett J.K."/>
            <person name="Geller-Mcgrath D.E."/>
            <person name="Sieber C.M.K."/>
            <person name="Emerson J.B."/>
            <person name="Anantharaman K."/>
            <person name="Thomas B.C."/>
            <person name="Malmstrom R."/>
            <person name="Stieglmeier M."/>
            <person name="Klingl A."/>
            <person name="Woyke T."/>
            <person name="Ryan C.M."/>
            <person name="Banfield J.F."/>
        </authorList>
    </citation>
    <scope>NUCLEOTIDE SEQUENCE [LARGE SCALE GENOMIC DNA]</scope>
</reference>
<accession>A0A2M7H1R9</accession>
<keyword evidence="1" id="KW-0812">Transmembrane</keyword>
<dbReference type="AlphaFoldDB" id="A0A2M7H1R9"/>
<dbReference type="InterPro" id="IPR045584">
    <property type="entry name" value="Pilin-like"/>
</dbReference>